<comment type="caution">
    <text evidence="2">The sequence shown here is derived from an EMBL/GenBank/DDBJ whole genome shotgun (WGS) entry which is preliminary data.</text>
</comment>
<keyword evidence="3" id="KW-1185">Reference proteome</keyword>
<evidence type="ECO:0000313" key="3">
    <source>
        <dbReference type="Proteomes" id="UP000324222"/>
    </source>
</evidence>
<dbReference type="EMBL" id="VSRR010088916">
    <property type="protein sequence ID" value="MPC91777.1"/>
    <property type="molecule type" value="Genomic_DNA"/>
</dbReference>
<proteinExistence type="predicted"/>
<feature type="region of interest" description="Disordered" evidence="1">
    <location>
        <begin position="1"/>
        <end position="27"/>
    </location>
</feature>
<reference evidence="2 3" key="1">
    <citation type="submission" date="2019-05" db="EMBL/GenBank/DDBJ databases">
        <title>Another draft genome of Portunus trituberculatus and its Hox gene families provides insights of decapod evolution.</title>
        <authorList>
            <person name="Jeong J.-H."/>
            <person name="Song I."/>
            <person name="Kim S."/>
            <person name="Choi T."/>
            <person name="Kim D."/>
            <person name="Ryu S."/>
            <person name="Kim W."/>
        </authorList>
    </citation>
    <scope>NUCLEOTIDE SEQUENCE [LARGE SCALE GENOMIC DNA]</scope>
    <source>
        <tissue evidence="2">Muscle</tissue>
    </source>
</reference>
<evidence type="ECO:0000313" key="2">
    <source>
        <dbReference type="EMBL" id="MPC91777.1"/>
    </source>
</evidence>
<name>A0A5B7JEI9_PORTR</name>
<gene>
    <name evidence="2" type="ORF">E2C01_086835</name>
</gene>
<dbReference type="AlphaFoldDB" id="A0A5B7JEI9"/>
<evidence type="ECO:0000256" key="1">
    <source>
        <dbReference type="SAM" id="MobiDB-lite"/>
    </source>
</evidence>
<accession>A0A5B7JEI9</accession>
<dbReference type="Proteomes" id="UP000324222">
    <property type="component" value="Unassembled WGS sequence"/>
</dbReference>
<organism evidence="2 3">
    <name type="scientific">Portunus trituberculatus</name>
    <name type="common">Swimming crab</name>
    <name type="synonym">Neptunus trituberculatus</name>
    <dbReference type="NCBI Taxonomy" id="210409"/>
    <lineage>
        <taxon>Eukaryota</taxon>
        <taxon>Metazoa</taxon>
        <taxon>Ecdysozoa</taxon>
        <taxon>Arthropoda</taxon>
        <taxon>Crustacea</taxon>
        <taxon>Multicrustacea</taxon>
        <taxon>Malacostraca</taxon>
        <taxon>Eumalacostraca</taxon>
        <taxon>Eucarida</taxon>
        <taxon>Decapoda</taxon>
        <taxon>Pleocyemata</taxon>
        <taxon>Brachyura</taxon>
        <taxon>Eubrachyura</taxon>
        <taxon>Portunoidea</taxon>
        <taxon>Portunidae</taxon>
        <taxon>Portuninae</taxon>
        <taxon>Portunus</taxon>
    </lineage>
</organism>
<sequence>MMDTVSFQLPRSTGKQEQHTGAPSARNKTTVLRRDTTLYDGQQGYSKVLRLLETPFTYKIDTRYLLSGIRKCEAYEERGINVRI</sequence>
<protein>
    <submittedName>
        <fullName evidence="2">Uncharacterized protein</fullName>
    </submittedName>
</protein>